<dbReference type="GeneID" id="37023936"/>
<reference evidence="1 2" key="1">
    <citation type="journal article" date="2018" name="Mol. Biol. Evol.">
        <title>Broad Genomic Sampling Reveals a Smut Pathogenic Ancestry of the Fungal Clade Ustilaginomycotina.</title>
        <authorList>
            <person name="Kijpornyongpan T."/>
            <person name="Mondo S.J."/>
            <person name="Barry K."/>
            <person name="Sandor L."/>
            <person name="Lee J."/>
            <person name="Lipzen A."/>
            <person name="Pangilinan J."/>
            <person name="LaButti K."/>
            <person name="Hainaut M."/>
            <person name="Henrissat B."/>
            <person name="Grigoriev I.V."/>
            <person name="Spatafora J.W."/>
            <person name="Aime M.C."/>
        </authorList>
    </citation>
    <scope>NUCLEOTIDE SEQUENCE [LARGE SCALE GENOMIC DNA]</scope>
    <source>
        <strain evidence="1 2">MCA 3882</strain>
    </source>
</reference>
<name>A0A316V102_9BASI</name>
<protein>
    <submittedName>
        <fullName evidence="1">Uncharacterized protein</fullName>
    </submittedName>
</protein>
<evidence type="ECO:0000313" key="1">
    <source>
        <dbReference type="EMBL" id="PWN31226.1"/>
    </source>
</evidence>
<keyword evidence="2" id="KW-1185">Reference proteome</keyword>
<dbReference type="RefSeq" id="XP_025351528.1">
    <property type="nucleotide sequence ID" value="XM_025502155.1"/>
</dbReference>
<gene>
    <name evidence="1" type="ORF">FA14DRAFT_30442</name>
</gene>
<evidence type="ECO:0000313" key="2">
    <source>
        <dbReference type="Proteomes" id="UP000245771"/>
    </source>
</evidence>
<accession>A0A316V102</accession>
<organism evidence="1 2">
    <name type="scientific">Meira miltonrushii</name>
    <dbReference type="NCBI Taxonomy" id="1280837"/>
    <lineage>
        <taxon>Eukaryota</taxon>
        <taxon>Fungi</taxon>
        <taxon>Dikarya</taxon>
        <taxon>Basidiomycota</taxon>
        <taxon>Ustilaginomycotina</taxon>
        <taxon>Exobasidiomycetes</taxon>
        <taxon>Exobasidiales</taxon>
        <taxon>Brachybasidiaceae</taxon>
        <taxon>Meira</taxon>
    </lineage>
</organism>
<proteinExistence type="predicted"/>
<dbReference type="EMBL" id="KZ819616">
    <property type="protein sequence ID" value="PWN31226.1"/>
    <property type="molecule type" value="Genomic_DNA"/>
</dbReference>
<dbReference type="Proteomes" id="UP000245771">
    <property type="component" value="Unassembled WGS sequence"/>
</dbReference>
<sequence>MLCLILGTFQMNKVYLDWRSSLGLPAVPFLGLNSTPCMERPNNYSNNVEADANPTLASLRTDLRNIYIRYGLLCSTSSPGSDEISKEDESALEHEYESKYTEYLSELAKLLKAGTYKLRIVREKYKSRNQDYYSWKMTNFSNRTLPRKQMEKILKAAEIDNESNHTLLLSAQLEVGEPDASSDLFIGTAQNYRKVYGGIKVYLIEVKRYLQFHTVFHRTGWQINLANRLLKCCPAEVIRERFNLLERLKRESTFFSKHDLDVQELIKGELPVSIQSRSVVAHLNSGQTILFPVSPHSKKCLERNDEEKEFVSSIQS</sequence>
<dbReference type="InParanoid" id="A0A316V102"/>
<dbReference type="AlphaFoldDB" id="A0A316V102"/>